<evidence type="ECO:0000256" key="1">
    <source>
        <dbReference type="ARBA" id="ARBA00022527"/>
    </source>
</evidence>
<keyword evidence="1" id="KW-0723">Serine/threonine-protein kinase</keyword>
<dbReference type="SMART" id="SM00220">
    <property type="entry name" value="S_TKc"/>
    <property type="match status" value="1"/>
</dbReference>
<dbReference type="PROSITE" id="PS00107">
    <property type="entry name" value="PROTEIN_KINASE_ATP"/>
    <property type="match status" value="1"/>
</dbReference>
<comment type="caution">
    <text evidence="9">The sequence shown here is derived from an EMBL/GenBank/DDBJ whole genome shotgun (WGS) entry which is preliminary data.</text>
</comment>
<keyword evidence="5 6" id="KW-0067">ATP-binding</keyword>
<keyword evidence="2" id="KW-0808">Transferase</keyword>
<feature type="binding site" evidence="6">
    <location>
        <position position="233"/>
    </location>
    <ligand>
        <name>ATP</name>
        <dbReference type="ChEBI" id="CHEBI:30616"/>
    </ligand>
</feature>
<dbReference type="AlphaFoldDB" id="A0AB34J0E1"/>
<dbReference type="GO" id="GO:0005524">
    <property type="term" value="F:ATP binding"/>
    <property type="evidence" value="ECO:0007669"/>
    <property type="project" value="UniProtKB-UniRule"/>
</dbReference>
<dbReference type="GO" id="GO:0035556">
    <property type="term" value="P:intracellular signal transduction"/>
    <property type="evidence" value="ECO:0007669"/>
    <property type="project" value="TreeGrafter"/>
</dbReference>
<dbReference type="EMBL" id="JBGBPQ010000016">
    <property type="protein sequence ID" value="KAL1508744.1"/>
    <property type="molecule type" value="Genomic_DNA"/>
</dbReference>
<dbReference type="PROSITE" id="PS50011">
    <property type="entry name" value="PROTEIN_KINASE_DOM"/>
    <property type="match status" value="1"/>
</dbReference>
<dbReference type="FunFam" id="3.30.200.20:FF:000003">
    <property type="entry name" value="Non-specific serine/threonine protein kinase"/>
    <property type="match status" value="1"/>
</dbReference>
<dbReference type="Gene3D" id="1.10.510.10">
    <property type="entry name" value="Transferase(Phosphotransferase) domain 1"/>
    <property type="match status" value="1"/>
</dbReference>
<evidence type="ECO:0000256" key="3">
    <source>
        <dbReference type="ARBA" id="ARBA00022741"/>
    </source>
</evidence>
<feature type="domain" description="Protein kinase" evidence="8">
    <location>
        <begin position="204"/>
        <end position="457"/>
    </location>
</feature>
<keyword evidence="10" id="KW-1185">Reference proteome</keyword>
<dbReference type="PROSITE" id="PS00108">
    <property type="entry name" value="PROTEIN_KINASE_ST"/>
    <property type="match status" value="1"/>
</dbReference>
<evidence type="ECO:0000256" key="7">
    <source>
        <dbReference type="SAM" id="MobiDB-lite"/>
    </source>
</evidence>
<dbReference type="InterPro" id="IPR011009">
    <property type="entry name" value="Kinase-like_dom_sf"/>
</dbReference>
<reference evidence="9 10" key="1">
    <citation type="journal article" date="2024" name="Science">
        <title>Giant polyketide synthase enzymes in the biosynthesis of giant marine polyether toxins.</title>
        <authorList>
            <person name="Fallon T.R."/>
            <person name="Shende V.V."/>
            <person name="Wierzbicki I.H."/>
            <person name="Pendleton A.L."/>
            <person name="Watervoot N.F."/>
            <person name="Auber R.P."/>
            <person name="Gonzalez D.J."/>
            <person name="Wisecaver J.H."/>
            <person name="Moore B.S."/>
        </authorList>
    </citation>
    <scope>NUCLEOTIDE SEQUENCE [LARGE SCALE GENOMIC DNA]</scope>
    <source>
        <strain evidence="9 10">12B1</strain>
    </source>
</reference>
<evidence type="ECO:0000259" key="8">
    <source>
        <dbReference type="PROSITE" id="PS50011"/>
    </source>
</evidence>
<dbReference type="CDD" id="cd14003">
    <property type="entry name" value="STKc_AMPK-like"/>
    <property type="match status" value="1"/>
</dbReference>
<evidence type="ECO:0000256" key="6">
    <source>
        <dbReference type="PROSITE-ProRule" id="PRU10141"/>
    </source>
</evidence>
<dbReference type="PANTHER" id="PTHR24346:SF30">
    <property type="entry name" value="MATERNAL EMBRYONIC LEUCINE ZIPPER KINASE"/>
    <property type="match status" value="1"/>
</dbReference>
<organism evidence="9 10">
    <name type="scientific">Prymnesium parvum</name>
    <name type="common">Toxic golden alga</name>
    <dbReference type="NCBI Taxonomy" id="97485"/>
    <lineage>
        <taxon>Eukaryota</taxon>
        <taxon>Haptista</taxon>
        <taxon>Haptophyta</taxon>
        <taxon>Prymnesiophyceae</taxon>
        <taxon>Prymnesiales</taxon>
        <taxon>Prymnesiaceae</taxon>
        <taxon>Prymnesium</taxon>
    </lineage>
</organism>
<dbReference type="GO" id="GO:0004674">
    <property type="term" value="F:protein serine/threonine kinase activity"/>
    <property type="evidence" value="ECO:0007669"/>
    <property type="project" value="UniProtKB-KW"/>
</dbReference>
<dbReference type="InterPro" id="IPR008271">
    <property type="entry name" value="Ser/Thr_kinase_AS"/>
</dbReference>
<gene>
    <name evidence="9" type="ORF">AB1Y20_004839</name>
</gene>
<keyword evidence="3 6" id="KW-0547">Nucleotide-binding</keyword>
<protein>
    <recommendedName>
        <fullName evidence="8">Protein kinase domain-containing protein</fullName>
    </recommendedName>
</protein>
<keyword evidence="4" id="KW-0418">Kinase</keyword>
<dbReference type="Proteomes" id="UP001515480">
    <property type="component" value="Unassembled WGS sequence"/>
</dbReference>
<dbReference type="SUPFAM" id="SSF56112">
    <property type="entry name" value="Protein kinase-like (PK-like)"/>
    <property type="match status" value="1"/>
</dbReference>
<dbReference type="InterPro" id="IPR017441">
    <property type="entry name" value="Protein_kinase_ATP_BS"/>
</dbReference>
<name>A0AB34J0E1_PRYPA</name>
<dbReference type="InterPro" id="IPR000719">
    <property type="entry name" value="Prot_kinase_dom"/>
</dbReference>
<evidence type="ECO:0000313" key="10">
    <source>
        <dbReference type="Proteomes" id="UP001515480"/>
    </source>
</evidence>
<accession>A0AB34J0E1</accession>
<evidence type="ECO:0000256" key="2">
    <source>
        <dbReference type="ARBA" id="ARBA00022679"/>
    </source>
</evidence>
<dbReference type="GO" id="GO:0005737">
    <property type="term" value="C:cytoplasm"/>
    <property type="evidence" value="ECO:0007669"/>
    <property type="project" value="TreeGrafter"/>
</dbReference>
<evidence type="ECO:0000256" key="5">
    <source>
        <dbReference type="ARBA" id="ARBA00022840"/>
    </source>
</evidence>
<evidence type="ECO:0000256" key="4">
    <source>
        <dbReference type="ARBA" id="ARBA00022777"/>
    </source>
</evidence>
<evidence type="ECO:0000313" key="9">
    <source>
        <dbReference type="EMBL" id="KAL1508744.1"/>
    </source>
</evidence>
<sequence>MGAPECARVPSRTVRLYSRPHDPDAAAVDRVLTEQKNGVLGFGRALKPPLPTASERTRADDERPPPTSRRVSIDERLSHGGGVPAHAAFPHHRPRSAQPRASQYQMPAFRPQSGASGLLRPPHTAAALAAMAAGGEYGRLAQEAAAKAPATDRFASKQDRERLVRNLRQQQLRRLLPEGTCVRPSTSAGSVSSAGMPNGGVAMYRQERVLGKGAFGVVSLVRSVLTGEAVAMKTIDRSKLHSENAKKTVEHEIRILKRLKHGNIVRLLEVIETSRTIHLVLEYIDGGSVQQLLKSQGKIDEPKAQRILWQLLDAVDYCHQNYVCHRDLKLENFMLDRSHRRLTLIDFGLSVIWRAGQQLFKSYGTPCYMAPEILRGQHYSGPNVDIWSLGVSLACMLMGHLPFNGHVDGELKRRIMRGTFVLPDHISDEGRDLLRQMLTTKPELRIGIHGIRQHAWMRLPASDPSLRRTGSTEVKEPAALEAEVMRRLEGMGFEAAVVERSVAAPLYNHEHACYQMVRAAVMRERDGGA</sequence>
<dbReference type="FunFam" id="1.10.510.10:FF:000571">
    <property type="entry name" value="Maternal embryonic leucine zipper kinase"/>
    <property type="match status" value="1"/>
</dbReference>
<feature type="compositionally biased region" description="Basic and acidic residues" evidence="7">
    <location>
        <begin position="55"/>
        <end position="64"/>
    </location>
</feature>
<dbReference type="Pfam" id="PF00069">
    <property type="entry name" value="Pkinase"/>
    <property type="match status" value="1"/>
</dbReference>
<feature type="region of interest" description="Disordered" evidence="7">
    <location>
        <begin position="39"/>
        <end position="104"/>
    </location>
</feature>
<proteinExistence type="predicted"/>
<dbReference type="PANTHER" id="PTHR24346">
    <property type="entry name" value="MAP/MICROTUBULE AFFINITY-REGULATING KINASE"/>
    <property type="match status" value="1"/>
</dbReference>